<sequence>MGWSVGEVARFAGISVRTLHHYDAIGLLEPSGRTHAGHRRYEEKDLDRLQRILFHRELGFPLEEIAILVDDPDLDPTERLRRQHHLLTERIEKLRRMAAAVERAMEARRMGINLTPEERFEVFGRDHDWEAYDREAEERWGDTDAWAESRRRSARYTKEDWRRIKDEGDELNARIAELVAAGTAPDSPEGMDLAEEHRQQICRWFYPCDHTMHVNLADMYVADERFTATYERIREGMAGWLRDAIRANAARRGPAAG</sequence>
<keyword evidence="5" id="KW-0175">Coiled coil</keyword>
<dbReference type="RefSeq" id="WP_182660914.1">
    <property type="nucleotide sequence ID" value="NZ_VKHS01000065.1"/>
</dbReference>
<keyword evidence="2 7" id="KW-0238">DNA-binding</keyword>
<dbReference type="PANTHER" id="PTHR30204">
    <property type="entry name" value="REDOX-CYCLING DRUG-SENSING TRANSCRIPTIONAL ACTIVATOR SOXR"/>
    <property type="match status" value="1"/>
</dbReference>
<dbReference type="InterPro" id="IPR012925">
    <property type="entry name" value="TipAS_dom"/>
</dbReference>
<keyword evidence="4" id="KW-0804">Transcription</keyword>
<dbReference type="SUPFAM" id="SSF89082">
    <property type="entry name" value="Antibiotic binding domain of TipA-like multidrug resistance regulators"/>
    <property type="match status" value="1"/>
</dbReference>
<accession>A0A7W3T1I6</accession>
<feature type="coiled-coil region" evidence="5">
    <location>
        <begin position="77"/>
        <end position="104"/>
    </location>
</feature>
<evidence type="ECO:0000256" key="1">
    <source>
        <dbReference type="ARBA" id="ARBA00023015"/>
    </source>
</evidence>
<organism evidence="7 8">
    <name type="scientific">Streptomyces calidiresistens</name>
    <dbReference type="NCBI Taxonomy" id="1485586"/>
    <lineage>
        <taxon>Bacteria</taxon>
        <taxon>Bacillati</taxon>
        <taxon>Actinomycetota</taxon>
        <taxon>Actinomycetes</taxon>
        <taxon>Kitasatosporales</taxon>
        <taxon>Streptomycetaceae</taxon>
        <taxon>Streptomyces</taxon>
    </lineage>
</organism>
<dbReference type="PRINTS" id="PR00040">
    <property type="entry name" value="HTHMERR"/>
</dbReference>
<dbReference type="Pfam" id="PF09278">
    <property type="entry name" value="MerR-DNA-bind"/>
    <property type="match status" value="1"/>
</dbReference>
<dbReference type="Pfam" id="PF07739">
    <property type="entry name" value="TipAS"/>
    <property type="match status" value="1"/>
</dbReference>
<feature type="domain" description="HTH merR-type" evidence="6">
    <location>
        <begin position="1"/>
        <end position="71"/>
    </location>
</feature>
<dbReference type="InterPro" id="IPR015358">
    <property type="entry name" value="Tscrpt_reg_MerR_DNA-bd"/>
</dbReference>
<dbReference type="PANTHER" id="PTHR30204:SF90">
    <property type="entry name" value="HTH-TYPE TRANSCRIPTIONAL ACTIVATOR MTA"/>
    <property type="match status" value="1"/>
</dbReference>
<dbReference type="InterPro" id="IPR036244">
    <property type="entry name" value="TipA-like_antibiotic-bd"/>
</dbReference>
<protein>
    <submittedName>
        <fullName evidence="7">MerR family DNA-binding transcriptional regulator</fullName>
    </submittedName>
</protein>
<evidence type="ECO:0000256" key="5">
    <source>
        <dbReference type="SAM" id="Coils"/>
    </source>
</evidence>
<dbReference type="GO" id="GO:0003700">
    <property type="term" value="F:DNA-binding transcription factor activity"/>
    <property type="evidence" value="ECO:0007669"/>
    <property type="project" value="InterPro"/>
</dbReference>
<evidence type="ECO:0000256" key="2">
    <source>
        <dbReference type="ARBA" id="ARBA00023125"/>
    </source>
</evidence>
<gene>
    <name evidence="7" type="ORF">FOE67_05200</name>
</gene>
<dbReference type="PROSITE" id="PS00552">
    <property type="entry name" value="HTH_MERR_1"/>
    <property type="match status" value="1"/>
</dbReference>
<dbReference type="EMBL" id="VKHS01000065">
    <property type="protein sequence ID" value="MBB0228926.1"/>
    <property type="molecule type" value="Genomic_DNA"/>
</dbReference>
<dbReference type="SMART" id="SM00422">
    <property type="entry name" value="HTH_MERR"/>
    <property type="match status" value="1"/>
</dbReference>
<reference evidence="8" key="1">
    <citation type="submission" date="2019-10" db="EMBL/GenBank/DDBJ databases">
        <title>Streptomyces sp. nov., a novel actinobacterium isolated from alkaline environment.</title>
        <authorList>
            <person name="Golinska P."/>
        </authorList>
    </citation>
    <scope>NUCLEOTIDE SEQUENCE [LARGE SCALE GENOMIC DNA]</scope>
    <source>
        <strain evidence="8">DSM 42108</strain>
    </source>
</reference>
<dbReference type="InterPro" id="IPR000551">
    <property type="entry name" value="MerR-type_HTH_dom"/>
</dbReference>
<dbReference type="Proteomes" id="UP000530234">
    <property type="component" value="Unassembled WGS sequence"/>
</dbReference>
<dbReference type="Pfam" id="PF00376">
    <property type="entry name" value="MerR"/>
    <property type="match status" value="1"/>
</dbReference>
<evidence type="ECO:0000256" key="4">
    <source>
        <dbReference type="ARBA" id="ARBA00023163"/>
    </source>
</evidence>
<dbReference type="Gene3D" id="1.10.490.50">
    <property type="entry name" value="Antibiotic binding domain of TipA-like multidrug resistance regulators"/>
    <property type="match status" value="1"/>
</dbReference>
<evidence type="ECO:0000256" key="3">
    <source>
        <dbReference type="ARBA" id="ARBA00023159"/>
    </source>
</evidence>
<evidence type="ECO:0000259" key="6">
    <source>
        <dbReference type="PROSITE" id="PS50937"/>
    </source>
</evidence>
<dbReference type="PROSITE" id="PS50937">
    <property type="entry name" value="HTH_MERR_2"/>
    <property type="match status" value="1"/>
</dbReference>
<dbReference type="CDD" id="cd01106">
    <property type="entry name" value="HTH_TipAL-Mta"/>
    <property type="match status" value="1"/>
</dbReference>
<proteinExistence type="predicted"/>
<dbReference type="InterPro" id="IPR047057">
    <property type="entry name" value="MerR_fam"/>
</dbReference>
<keyword evidence="1" id="KW-0805">Transcription regulation</keyword>
<evidence type="ECO:0000313" key="7">
    <source>
        <dbReference type="EMBL" id="MBB0228926.1"/>
    </source>
</evidence>
<evidence type="ECO:0000313" key="8">
    <source>
        <dbReference type="Proteomes" id="UP000530234"/>
    </source>
</evidence>
<dbReference type="AlphaFoldDB" id="A0A7W3T1I6"/>
<dbReference type="SUPFAM" id="SSF46955">
    <property type="entry name" value="Putative DNA-binding domain"/>
    <property type="match status" value="1"/>
</dbReference>
<dbReference type="GO" id="GO:0003677">
    <property type="term" value="F:DNA binding"/>
    <property type="evidence" value="ECO:0007669"/>
    <property type="project" value="UniProtKB-KW"/>
</dbReference>
<name>A0A7W3T1I6_9ACTN</name>
<dbReference type="InterPro" id="IPR009061">
    <property type="entry name" value="DNA-bd_dom_put_sf"/>
</dbReference>
<keyword evidence="3" id="KW-0010">Activator</keyword>
<keyword evidence="8" id="KW-1185">Reference proteome</keyword>
<comment type="caution">
    <text evidence="7">The sequence shown here is derived from an EMBL/GenBank/DDBJ whole genome shotgun (WGS) entry which is preliminary data.</text>
</comment>
<dbReference type="Gene3D" id="1.10.1660.10">
    <property type="match status" value="1"/>
</dbReference>